<evidence type="ECO:0008006" key="5">
    <source>
        <dbReference type="Google" id="ProtNLM"/>
    </source>
</evidence>
<feature type="transmembrane region" description="Helical" evidence="2">
    <location>
        <begin position="295"/>
        <end position="314"/>
    </location>
</feature>
<protein>
    <recommendedName>
        <fullName evidence="5">SMODS and SLOG-associating 2TM effector domain-containing protein</fullName>
    </recommendedName>
</protein>
<comment type="caution">
    <text evidence="3">The sequence shown here is derived from an EMBL/GenBank/DDBJ whole genome shotgun (WGS) entry which is preliminary data.</text>
</comment>
<gene>
    <name evidence="3" type="ORF">QQX98_000583</name>
</gene>
<keyword evidence="2" id="KW-1133">Transmembrane helix</keyword>
<evidence type="ECO:0000313" key="3">
    <source>
        <dbReference type="EMBL" id="KAK7424315.1"/>
    </source>
</evidence>
<feature type="compositionally biased region" description="Basic and acidic residues" evidence="1">
    <location>
        <begin position="1"/>
        <end position="10"/>
    </location>
</feature>
<keyword evidence="4" id="KW-1185">Reference proteome</keyword>
<feature type="region of interest" description="Disordered" evidence="1">
    <location>
        <begin position="147"/>
        <end position="183"/>
    </location>
</feature>
<evidence type="ECO:0000256" key="1">
    <source>
        <dbReference type="SAM" id="MobiDB-lite"/>
    </source>
</evidence>
<sequence>MSRHDPGSEPRHRRRRSSERGRSGPDAMQPRPYLVEWCAQTCRQRGLLDVDELREEMGTPERAGWRRLVVMRGSEAEMDMAVGVELGDRRRGAGWAWEYPEAETKATAAVEAANNWVKGKDAPQGIRLCRASLSTKTRIPILLLDGLPPHLPSRPPRLSRHSHRRRTPSTSRTSDGRVPPARSGLEDALWDGLGDGLPLEHLLAELAYHAWLDALDALPRNGDSVDVLWTLVRALETNADAARDLERRGRPAGVASGDWTGLAERLHRRMQLSATLSLQPAASKDSNNSRSLDRIAYLGGLLFPLTVVSGILSIEGTYGPEGSAFWVFWLAAGLSSIAALLVIYADHLRGLDVWMEVEASELLLHHHSSALKREFQTAGGDAERGEARVTTAADGGMYVVQRRGDGSGGRAWRRKELGWVGAVKKMSGWYLWRGSPGIEFRMPGWEERVRDLVW</sequence>
<accession>A0ABR1HSW1</accession>
<name>A0ABR1HSW1_9HYPO</name>
<organism evidence="3 4">
    <name type="scientific">Neonectria punicea</name>
    <dbReference type="NCBI Taxonomy" id="979145"/>
    <lineage>
        <taxon>Eukaryota</taxon>
        <taxon>Fungi</taxon>
        <taxon>Dikarya</taxon>
        <taxon>Ascomycota</taxon>
        <taxon>Pezizomycotina</taxon>
        <taxon>Sordariomycetes</taxon>
        <taxon>Hypocreomycetidae</taxon>
        <taxon>Hypocreales</taxon>
        <taxon>Nectriaceae</taxon>
        <taxon>Neonectria</taxon>
    </lineage>
</organism>
<proteinExistence type="predicted"/>
<dbReference type="Proteomes" id="UP001498476">
    <property type="component" value="Unassembled WGS sequence"/>
</dbReference>
<dbReference type="EMBL" id="JAZAVJ010000005">
    <property type="protein sequence ID" value="KAK7424315.1"/>
    <property type="molecule type" value="Genomic_DNA"/>
</dbReference>
<feature type="transmembrane region" description="Helical" evidence="2">
    <location>
        <begin position="326"/>
        <end position="345"/>
    </location>
</feature>
<evidence type="ECO:0000313" key="4">
    <source>
        <dbReference type="Proteomes" id="UP001498476"/>
    </source>
</evidence>
<feature type="compositionally biased region" description="Basic residues" evidence="1">
    <location>
        <begin position="157"/>
        <end position="167"/>
    </location>
</feature>
<reference evidence="3 4" key="1">
    <citation type="journal article" date="2025" name="Microbiol. Resour. Announc.">
        <title>Draft genome sequences for Neonectria magnoliae and Neonectria punicea, canker pathogens of Liriodendron tulipifera and Acer saccharum in West Virginia.</title>
        <authorList>
            <person name="Petronek H.M."/>
            <person name="Kasson M.T."/>
            <person name="Metheny A.M."/>
            <person name="Stauder C.M."/>
            <person name="Lovett B."/>
            <person name="Lynch S.C."/>
            <person name="Garnas J.R."/>
            <person name="Kasson L.R."/>
            <person name="Stajich J.E."/>
        </authorList>
    </citation>
    <scope>NUCLEOTIDE SEQUENCE [LARGE SCALE GENOMIC DNA]</scope>
    <source>
        <strain evidence="3 4">NRRL 64653</strain>
    </source>
</reference>
<keyword evidence="2" id="KW-0812">Transmembrane</keyword>
<evidence type="ECO:0000256" key="2">
    <source>
        <dbReference type="SAM" id="Phobius"/>
    </source>
</evidence>
<feature type="region of interest" description="Disordered" evidence="1">
    <location>
        <begin position="1"/>
        <end position="29"/>
    </location>
</feature>
<keyword evidence="2" id="KW-0472">Membrane</keyword>